<dbReference type="Proteomes" id="UP001330812">
    <property type="component" value="Chromosome"/>
</dbReference>
<proteinExistence type="predicted"/>
<keyword evidence="2" id="KW-1185">Reference proteome</keyword>
<accession>A0ABZ1ID24</accession>
<evidence type="ECO:0000313" key="1">
    <source>
        <dbReference type="EMBL" id="WSE32330.1"/>
    </source>
</evidence>
<organism evidence="1 2">
    <name type="scientific">Amycolatopsis rhabdoformis</name>
    <dbReference type="NCBI Taxonomy" id="1448059"/>
    <lineage>
        <taxon>Bacteria</taxon>
        <taxon>Bacillati</taxon>
        <taxon>Actinomycetota</taxon>
        <taxon>Actinomycetes</taxon>
        <taxon>Pseudonocardiales</taxon>
        <taxon>Pseudonocardiaceae</taxon>
        <taxon>Amycolatopsis</taxon>
    </lineage>
</organism>
<name>A0ABZ1ID24_9PSEU</name>
<dbReference type="RefSeq" id="WP_326835138.1">
    <property type="nucleotide sequence ID" value="NZ_CP142149.1"/>
</dbReference>
<protein>
    <recommendedName>
        <fullName evidence="3">SPOR domain-containing protein</fullName>
    </recommendedName>
</protein>
<evidence type="ECO:0008006" key="3">
    <source>
        <dbReference type="Google" id="ProtNLM"/>
    </source>
</evidence>
<dbReference type="EMBL" id="CP142149">
    <property type="protein sequence ID" value="WSE32330.1"/>
    <property type="molecule type" value="Genomic_DNA"/>
</dbReference>
<gene>
    <name evidence="1" type="ORF">VSH64_09465</name>
</gene>
<evidence type="ECO:0000313" key="2">
    <source>
        <dbReference type="Proteomes" id="UP001330812"/>
    </source>
</evidence>
<reference evidence="1 2" key="1">
    <citation type="journal article" date="2015" name="Int. J. Syst. Evol. Microbiol.">
        <title>Amycolatopsis rhabdoformis sp. nov., an actinomycete isolated from a tropical forest soil.</title>
        <authorList>
            <person name="Souza W.R."/>
            <person name="Silva R.E."/>
            <person name="Goodfellow M."/>
            <person name="Busarakam K."/>
            <person name="Figueiro F.S."/>
            <person name="Ferreira D."/>
            <person name="Rodrigues-Filho E."/>
            <person name="Moraes L.A.B."/>
            <person name="Zucchi T.D."/>
        </authorList>
    </citation>
    <scope>NUCLEOTIDE SEQUENCE [LARGE SCALE GENOMIC DNA]</scope>
    <source>
        <strain evidence="1 2">NCIMB 14900</strain>
    </source>
</reference>
<sequence length="77" mass="8724">MPENRKIWEIQLAVYATEQQAEELKRQVSRLLCPDPNHAPPCPVPWSVSLVEVPGAEEREPYASLLTQAEIEGQLRS</sequence>